<feature type="domain" description="Retrotransposon gag" evidence="1">
    <location>
        <begin position="101"/>
        <end position="193"/>
    </location>
</feature>
<dbReference type="Pfam" id="PF03732">
    <property type="entry name" value="Retrotrans_gag"/>
    <property type="match status" value="1"/>
</dbReference>
<proteinExistence type="predicted"/>
<accession>A0A2R6PCK3</accession>
<dbReference type="Proteomes" id="UP000241394">
    <property type="component" value="Chromosome LG26"/>
</dbReference>
<dbReference type="PANTHER" id="PTHR34482">
    <property type="entry name" value="DNA DAMAGE-INDUCIBLE PROTEIN 1-LIKE"/>
    <property type="match status" value="1"/>
</dbReference>
<dbReference type="STRING" id="1590841.A0A2R6PCK3"/>
<comment type="caution">
    <text evidence="2">The sequence shown here is derived from an EMBL/GenBank/DDBJ whole genome shotgun (WGS) entry which is preliminary data.</text>
</comment>
<evidence type="ECO:0000313" key="3">
    <source>
        <dbReference type="Proteomes" id="UP000241394"/>
    </source>
</evidence>
<keyword evidence="3" id="KW-1185">Reference proteome</keyword>
<dbReference type="EMBL" id="NKQK01000026">
    <property type="protein sequence ID" value="PSR89084.1"/>
    <property type="molecule type" value="Genomic_DNA"/>
</dbReference>
<reference evidence="3" key="2">
    <citation type="journal article" date="2018" name="BMC Genomics">
        <title>A manually annotated Actinidia chinensis var. chinensis (kiwifruit) genome highlights the challenges associated with draft genomes and gene prediction in plants.</title>
        <authorList>
            <person name="Pilkington S.M."/>
            <person name="Crowhurst R."/>
            <person name="Hilario E."/>
            <person name="Nardozza S."/>
            <person name="Fraser L."/>
            <person name="Peng Y."/>
            <person name="Gunaseelan K."/>
            <person name="Simpson R."/>
            <person name="Tahir J."/>
            <person name="Deroles S.C."/>
            <person name="Templeton K."/>
            <person name="Luo Z."/>
            <person name="Davy M."/>
            <person name="Cheng C."/>
            <person name="McNeilage M."/>
            <person name="Scaglione D."/>
            <person name="Liu Y."/>
            <person name="Zhang Q."/>
            <person name="Datson P."/>
            <person name="De Silva N."/>
            <person name="Gardiner S.E."/>
            <person name="Bassett H."/>
            <person name="Chagne D."/>
            <person name="McCallum J."/>
            <person name="Dzierzon H."/>
            <person name="Deng C."/>
            <person name="Wang Y.Y."/>
            <person name="Barron L."/>
            <person name="Manako K."/>
            <person name="Bowen J."/>
            <person name="Foster T.M."/>
            <person name="Erridge Z.A."/>
            <person name="Tiffin H."/>
            <person name="Waite C.N."/>
            <person name="Davies K.M."/>
            <person name="Grierson E.P."/>
            <person name="Laing W.A."/>
            <person name="Kirk R."/>
            <person name="Chen X."/>
            <person name="Wood M."/>
            <person name="Montefiori M."/>
            <person name="Brummell D.A."/>
            <person name="Schwinn K.E."/>
            <person name="Catanach A."/>
            <person name="Fullerton C."/>
            <person name="Li D."/>
            <person name="Meiyalaghan S."/>
            <person name="Nieuwenhuizen N."/>
            <person name="Read N."/>
            <person name="Prakash R."/>
            <person name="Hunter D."/>
            <person name="Zhang H."/>
            <person name="McKenzie M."/>
            <person name="Knabel M."/>
            <person name="Harris A."/>
            <person name="Allan A.C."/>
            <person name="Gleave A."/>
            <person name="Chen A."/>
            <person name="Janssen B.J."/>
            <person name="Plunkett B."/>
            <person name="Ampomah-Dwamena C."/>
            <person name="Voogd C."/>
            <person name="Leif D."/>
            <person name="Lafferty D."/>
            <person name="Souleyre E.J.F."/>
            <person name="Varkonyi-Gasic E."/>
            <person name="Gambi F."/>
            <person name="Hanley J."/>
            <person name="Yao J.L."/>
            <person name="Cheung J."/>
            <person name="David K.M."/>
            <person name="Warren B."/>
            <person name="Marsh K."/>
            <person name="Snowden K.C."/>
            <person name="Lin-Wang K."/>
            <person name="Brian L."/>
            <person name="Martinez-Sanchez M."/>
            <person name="Wang M."/>
            <person name="Ileperuma N."/>
            <person name="Macnee N."/>
            <person name="Campin R."/>
            <person name="McAtee P."/>
            <person name="Drummond R.S.M."/>
            <person name="Espley R.V."/>
            <person name="Ireland H.S."/>
            <person name="Wu R."/>
            <person name="Atkinson R.G."/>
            <person name="Karunairetnam S."/>
            <person name="Bulley S."/>
            <person name="Chunkath S."/>
            <person name="Hanley Z."/>
            <person name="Storey R."/>
            <person name="Thrimawithana A.H."/>
            <person name="Thomson S."/>
            <person name="David C."/>
            <person name="Testolin R."/>
            <person name="Huang H."/>
            <person name="Hellens R.P."/>
            <person name="Schaffer R.J."/>
        </authorList>
    </citation>
    <scope>NUCLEOTIDE SEQUENCE [LARGE SCALE GENOMIC DNA]</scope>
    <source>
        <strain evidence="3">cv. Red5</strain>
    </source>
</reference>
<name>A0A2R6PCK3_ACTCC</name>
<gene>
    <name evidence="2" type="ORF">CEY00_Acc29278</name>
</gene>
<dbReference type="InterPro" id="IPR005162">
    <property type="entry name" value="Retrotrans_gag_dom"/>
</dbReference>
<dbReference type="AlphaFoldDB" id="A0A2R6PCK3"/>
<evidence type="ECO:0000259" key="1">
    <source>
        <dbReference type="Pfam" id="PF03732"/>
    </source>
</evidence>
<dbReference type="OMA" id="GESHEWW"/>
<dbReference type="Gramene" id="PSR89084">
    <property type="protein sequence ID" value="PSR89084"/>
    <property type="gene ID" value="CEY00_Acc29278"/>
</dbReference>
<sequence length="228" mass="27096">MTPCLRSSGYNVKKDSWQQEDEGEWEDATSTLIELREPWKACQCSRAPQSCPWDSHYPTICNLRPPTFEGTTDLEMAKRWLQEIRKTYTVFLCTDEQNVSFVAYMFVGESHEWWLRTLEREPHMTWERFQVVFDDKYFSQALESKKIKEFIHLKQGNTTMMAYEAKFTELARYAPYTLDTEEKKARKFEEGLRGNIKNRLELLQLPTYAEVVDCALLAERSNEEYYQD</sequence>
<dbReference type="PANTHER" id="PTHR34482:SF36">
    <property type="entry name" value="RETROTRANSPOSON GAG DOMAIN-CONTAINING PROTEIN"/>
    <property type="match status" value="1"/>
</dbReference>
<reference evidence="2 3" key="1">
    <citation type="submission" date="2017-07" db="EMBL/GenBank/DDBJ databases">
        <title>An improved, manually edited Actinidia chinensis var. chinensis (kiwifruit) genome highlights the challenges associated with draft genomes and gene prediction in plants.</title>
        <authorList>
            <person name="Pilkington S."/>
            <person name="Crowhurst R."/>
            <person name="Hilario E."/>
            <person name="Nardozza S."/>
            <person name="Fraser L."/>
            <person name="Peng Y."/>
            <person name="Gunaseelan K."/>
            <person name="Simpson R."/>
            <person name="Tahir J."/>
            <person name="Deroles S."/>
            <person name="Templeton K."/>
            <person name="Luo Z."/>
            <person name="Davy M."/>
            <person name="Cheng C."/>
            <person name="Mcneilage M."/>
            <person name="Scaglione D."/>
            <person name="Liu Y."/>
            <person name="Zhang Q."/>
            <person name="Datson P."/>
            <person name="De Silva N."/>
            <person name="Gardiner S."/>
            <person name="Bassett H."/>
            <person name="Chagne D."/>
            <person name="Mccallum J."/>
            <person name="Dzierzon H."/>
            <person name="Deng C."/>
            <person name="Wang Y.-Y."/>
            <person name="Barron N."/>
            <person name="Manako K."/>
            <person name="Bowen J."/>
            <person name="Foster T."/>
            <person name="Erridge Z."/>
            <person name="Tiffin H."/>
            <person name="Waite C."/>
            <person name="Davies K."/>
            <person name="Grierson E."/>
            <person name="Laing W."/>
            <person name="Kirk R."/>
            <person name="Chen X."/>
            <person name="Wood M."/>
            <person name="Montefiori M."/>
            <person name="Brummell D."/>
            <person name="Schwinn K."/>
            <person name="Catanach A."/>
            <person name="Fullerton C."/>
            <person name="Li D."/>
            <person name="Meiyalaghan S."/>
            <person name="Nieuwenhuizen N."/>
            <person name="Read N."/>
            <person name="Prakash R."/>
            <person name="Hunter D."/>
            <person name="Zhang H."/>
            <person name="Mckenzie M."/>
            <person name="Knabel M."/>
            <person name="Harris A."/>
            <person name="Allan A."/>
            <person name="Chen A."/>
            <person name="Janssen B."/>
            <person name="Plunkett B."/>
            <person name="Dwamena C."/>
            <person name="Voogd C."/>
            <person name="Leif D."/>
            <person name="Lafferty D."/>
            <person name="Souleyre E."/>
            <person name="Varkonyi-Gasic E."/>
            <person name="Gambi F."/>
            <person name="Hanley J."/>
            <person name="Yao J.-L."/>
            <person name="Cheung J."/>
            <person name="David K."/>
            <person name="Warren B."/>
            <person name="Marsh K."/>
            <person name="Snowden K."/>
            <person name="Lin-Wang K."/>
            <person name="Brian L."/>
            <person name="Martinez-Sanchez M."/>
            <person name="Wang M."/>
            <person name="Ileperuma N."/>
            <person name="Macnee N."/>
            <person name="Campin R."/>
            <person name="Mcatee P."/>
            <person name="Drummond R."/>
            <person name="Espley R."/>
            <person name="Ireland H."/>
            <person name="Wu R."/>
            <person name="Atkinson R."/>
            <person name="Karunairetnam S."/>
            <person name="Bulley S."/>
            <person name="Chunkath S."/>
            <person name="Hanley Z."/>
            <person name="Storey R."/>
            <person name="Thrimawithana A."/>
            <person name="Thomson S."/>
            <person name="David C."/>
            <person name="Testolin R."/>
        </authorList>
    </citation>
    <scope>NUCLEOTIDE SEQUENCE [LARGE SCALE GENOMIC DNA]</scope>
    <source>
        <strain evidence="3">cv. Red5</strain>
        <tissue evidence="2">Young leaf</tissue>
    </source>
</reference>
<dbReference type="InParanoid" id="A0A2R6PCK3"/>
<organism evidence="2 3">
    <name type="scientific">Actinidia chinensis var. chinensis</name>
    <name type="common">Chinese soft-hair kiwi</name>
    <dbReference type="NCBI Taxonomy" id="1590841"/>
    <lineage>
        <taxon>Eukaryota</taxon>
        <taxon>Viridiplantae</taxon>
        <taxon>Streptophyta</taxon>
        <taxon>Embryophyta</taxon>
        <taxon>Tracheophyta</taxon>
        <taxon>Spermatophyta</taxon>
        <taxon>Magnoliopsida</taxon>
        <taxon>eudicotyledons</taxon>
        <taxon>Gunneridae</taxon>
        <taxon>Pentapetalae</taxon>
        <taxon>asterids</taxon>
        <taxon>Ericales</taxon>
        <taxon>Actinidiaceae</taxon>
        <taxon>Actinidia</taxon>
    </lineage>
</organism>
<evidence type="ECO:0000313" key="2">
    <source>
        <dbReference type="EMBL" id="PSR89084.1"/>
    </source>
</evidence>
<protein>
    <submittedName>
        <fullName evidence="2">Calreticulin like</fullName>
    </submittedName>
</protein>
<dbReference type="OrthoDB" id="1936908at2759"/>